<evidence type="ECO:0000313" key="4">
    <source>
        <dbReference type="Proteomes" id="UP000266552"/>
    </source>
</evidence>
<dbReference type="CDD" id="cd04196">
    <property type="entry name" value="GT_2_like_d"/>
    <property type="match status" value="1"/>
</dbReference>
<dbReference type="Gene3D" id="3.90.550.10">
    <property type="entry name" value="Spore Coat Polysaccharide Biosynthesis Protein SpsA, Chain A"/>
    <property type="match status" value="1"/>
</dbReference>
<gene>
    <name evidence="3" type="ORF">D5F53_00840</name>
</gene>
<dbReference type="PANTHER" id="PTHR22916">
    <property type="entry name" value="GLYCOSYLTRANSFERASE"/>
    <property type="match status" value="1"/>
</dbReference>
<dbReference type="Pfam" id="PF00535">
    <property type="entry name" value="Glycos_transf_2"/>
    <property type="match status" value="1"/>
</dbReference>
<protein>
    <submittedName>
        <fullName evidence="3">Glycosyltransferase family 2 protein</fullName>
    </submittedName>
</protein>
<keyword evidence="3" id="KW-0808">Transferase</keyword>
<dbReference type="KEGG" id="plw:D5F53_00840"/>
<dbReference type="Proteomes" id="UP000266552">
    <property type="component" value="Chromosome"/>
</dbReference>
<dbReference type="SUPFAM" id="SSF53448">
    <property type="entry name" value="Nucleotide-diphospho-sugar transferases"/>
    <property type="match status" value="1"/>
</dbReference>
<dbReference type="GO" id="GO:0016758">
    <property type="term" value="F:hexosyltransferase activity"/>
    <property type="evidence" value="ECO:0007669"/>
    <property type="project" value="UniProtKB-ARBA"/>
</dbReference>
<evidence type="ECO:0000313" key="3">
    <source>
        <dbReference type="EMBL" id="AYB41930.1"/>
    </source>
</evidence>
<dbReference type="RefSeq" id="WP_119846224.1">
    <property type="nucleotide sequence ID" value="NZ_CP032412.1"/>
</dbReference>
<dbReference type="InterPro" id="IPR029044">
    <property type="entry name" value="Nucleotide-diphossugar_trans"/>
</dbReference>
<comment type="similarity">
    <text evidence="1">Belongs to the glycosyltransferase 2 family.</text>
</comment>
<dbReference type="EMBL" id="CP032412">
    <property type="protein sequence ID" value="AYB41930.1"/>
    <property type="molecule type" value="Genomic_DNA"/>
</dbReference>
<organism evidence="3 4">
    <name type="scientific">Paenibacillus lautus</name>
    <name type="common">Bacillus lautus</name>
    <dbReference type="NCBI Taxonomy" id="1401"/>
    <lineage>
        <taxon>Bacteria</taxon>
        <taxon>Bacillati</taxon>
        <taxon>Bacillota</taxon>
        <taxon>Bacilli</taxon>
        <taxon>Bacillales</taxon>
        <taxon>Paenibacillaceae</taxon>
        <taxon>Paenibacillus</taxon>
    </lineage>
</organism>
<evidence type="ECO:0000259" key="2">
    <source>
        <dbReference type="Pfam" id="PF00535"/>
    </source>
</evidence>
<dbReference type="AlphaFoldDB" id="A0A385TBL1"/>
<keyword evidence="4" id="KW-1185">Reference proteome</keyword>
<evidence type="ECO:0000256" key="1">
    <source>
        <dbReference type="ARBA" id="ARBA00006739"/>
    </source>
</evidence>
<accession>A0A385TBL1</accession>
<sequence>MKQVQVLLSSYNGKHYISEQLQSIFNQSYPHISVLVRDDGSTDQTLVLLKEYAKVHPDRIKVIEGSNVGVVSSFFELVQQSDPHADYYCFCDQDDVWLEHKIERAVTMLDSQADHVPGMVFTSTELADKDLNSLGTWPKPPLREPSFYNALVQNIAVGATITLNKAARDKFMEGNRIDPNKIIMHDWWFYLLVSGFGNVMYDKNPSMLYRQHENNVVGGSNSFFNKSKQKYRSYIKHKGEHLLVKQAIEFYRVYGHLMEDTKREQLELFIAPRERLREKIDFLQRSILYRQSIVEQLLFRFLILVGYI</sequence>
<feature type="domain" description="Glycosyltransferase 2-like" evidence="2">
    <location>
        <begin position="6"/>
        <end position="120"/>
    </location>
</feature>
<proteinExistence type="inferred from homology"/>
<name>A0A385TBL1_PAELA</name>
<reference evidence="3 4" key="1">
    <citation type="submission" date="2018-09" db="EMBL/GenBank/DDBJ databases">
        <title>Genome Sequence of Paenibacillus lautus Strain E7593-69, Azo Dye-Degrading Bacteria, Isolated from Commercial Tattoo Inks.</title>
        <authorList>
            <person name="Nho S.W."/>
            <person name="Kim S.-J."/>
            <person name="Kweon O."/>
            <person name="Cerniglia C.E."/>
        </authorList>
    </citation>
    <scope>NUCLEOTIDE SEQUENCE [LARGE SCALE GENOMIC DNA]</scope>
    <source>
        <strain evidence="3 4">E7593-69</strain>
    </source>
</reference>
<dbReference type="InterPro" id="IPR001173">
    <property type="entry name" value="Glyco_trans_2-like"/>
</dbReference>
<dbReference type="PANTHER" id="PTHR22916:SF3">
    <property type="entry name" value="UDP-GLCNAC:BETAGAL BETA-1,3-N-ACETYLGLUCOSAMINYLTRANSFERASE-LIKE PROTEIN 1"/>
    <property type="match status" value="1"/>
</dbReference>